<dbReference type="InterPro" id="IPR051417">
    <property type="entry name" value="SDr/BOS_complex"/>
</dbReference>
<dbReference type="InterPro" id="IPR033764">
    <property type="entry name" value="Sdr_B"/>
</dbReference>
<feature type="compositionally biased region" description="Polar residues" evidence="4">
    <location>
        <begin position="1348"/>
        <end position="1357"/>
    </location>
</feature>
<feature type="domain" description="SD-repeat containing protein B" evidence="5">
    <location>
        <begin position="545"/>
        <end position="657"/>
    </location>
</feature>
<feature type="domain" description="SD-repeat containing protein B" evidence="5">
    <location>
        <begin position="1225"/>
        <end position="1336"/>
    </location>
</feature>
<dbReference type="InterPro" id="IPR055354">
    <property type="entry name" value="DUF7507"/>
</dbReference>
<feature type="region of interest" description="Disordered" evidence="4">
    <location>
        <begin position="921"/>
        <end position="948"/>
    </location>
</feature>
<feature type="domain" description="SD-repeat containing protein B" evidence="5">
    <location>
        <begin position="1674"/>
        <end position="1784"/>
    </location>
</feature>
<evidence type="ECO:0000259" key="7">
    <source>
        <dbReference type="Pfam" id="PF24346"/>
    </source>
</evidence>
<dbReference type="InterPro" id="IPR013783">
    <property type="entry name" value="Ig-like_fold"/>
</dbReference>
<protein>
    <submittedName>
        <fullName evidence="8">Serine-aspartate repeat-containing protein F</fullName>
    </submittedName>
</protein>
<evidence type="ECO:0000259" key="5">
    <source>
        <dbReference type="Pfam" id="PF17210"/>
    </source>
</evidence>
<dbReference type="Pfam" id="PF24346">
    <property type="entry name" value="DUF7507"/>
    <property type="match status" value="1"/>
</dbReference>
<dbReference type="eggNOG" id="COG1361">
    <property type="taxonomic scope" value="Bacteria"/>
</dbReference>
<feature type="domain" description="GEVED" evidence="6">
    <location>
        <begin position="466"/>
        <end position="538"/>
    </location>
</feature>
<dbReference type="STRING" id="1454004.AW11_01231"/>
<evidence type="ECO:0000256" key="1">
    <source>
        <dbReference type="ARBA" id="ARBA00004613"/>
    </source>
</evidence>
<dbReference type="Pfam" id="PF20009">
    <property type="entry name" value="GEVED"/>
    <property type="match status" value="1"/>
</dbReference>
<keyword evidence="2" id="KW-0964">Secreted</keyword>
<name>A0A011PQN1_ACCRE</name>
<evidence type="ECO:0000256" key="3">
    <source>
        <dbReference type="ARBA" id="ARBA00022729"/>
    </source>
</evidence>
<organism evidence="8 9">
    <name type="scientific">Accumulibacter regalis</name>
    <dbReference type="NCBI Taxonomy" id="522306"/>
    <lineage>
        <taxon>Bacteria</taxon>
        <taxon>Pseudomonadati</taxon>
        <taxon>Pseudomonadota</taxon>
        <taxon>Betaproteobacteria</taxon>
        <taxon>Candidatus Accumulibacter</taxon>
    </lineage>
</organism>
<dbReference type="EMBL" id="JEMY01000013">
    <property type="protein sequence ID" value="EXI89741.1"/>
    <property type="molecule type" value="Genomic_DNA"/>
</dbReference>
<dbReference type="Gene3D" id="2.60.40.10">
    <property type="entry name" value="Immunoglobulins"/>
    <property type="match status" value="5"/>
</dbReference>
<dbReference type="InterPro" id="IPR047589">
    <property type="entry name" value="DUF11_rpt"/>
</dbReference>
<dbReference type="eggNOG" id="COG2931">
    <property type="taxonomic scope" value="Bacteria"/>
</dbReference>
<dbReference type="PANTHER" id="PTHR23303">
    <property type="entry name" value="CARBOXYPEPTIDASE REGULATORY REGION-CONTAINING"/>
    <property type="match status" value="1"/>
</dbReference>
<dbReference type="PANTHER" id="PTHR23303:SF15">
    <property type="entry name" value="COLOSSIN-A"/>
    <property type="match status" value="1"/>
</dbReference>
<reference evidence="8" key="1">
    <citation type="submission" date="2014-02" db="EMBL/GenBank/DDBJ databases">
        <title>Expanding our view of genomic diversity in Candidatus Accumulibacter clades.</title>
        <authorList>
            <person name="Skennerton C.T."/>
            <person name="Barr J.J."/>
            <person name="Slater F.R."/>
            <person name="Bond P.L."/>
            <person name="Tyson G.W."/>
        </authorList>
    </citation>
    <scope>NUCLEOTIDE SEQUENCE [LARGE SCALE GENOMIC DNA]</scope>
</reference>
<dbReference type="eggNOG" id="COG4932">
    <property type="taxonomic scope" value="Bacteria"/>
</dbReference>
<keyword evidence="9" id="KW-1185">Reference proteome</keyword>
<evidence type="ECO:0000313" key="9">
    <source>
        <dbReference type="Proteomes" id="UP000022141"/>
    </source>
</evidence>
<evidence type="ECO:0000256" key="4">
    <source>
        <dbReference type="SAM" id="MobiDB-lite"/>
    </source>
</evidence>
<comment type="caution">
    <text evidence="8">The sequence shown here is derived from an EMBL/GenBank/DDBJ whole genome shotgun (WGS) entry which is preliminary data.</text>
</comment>
<gene>
    <name evidence="8" type="primary">sdrF</name>
    <name evidence="8" type="ORF">AW11_01231</name>
</gene>
<dbReference type="PATRIC" id="fig|1454004.3.peg.1285"/>
<keyword evidence="3" id="KW-0732">Signal</keyword>
<comment type="subcellular location">
    <subcellularLocation>
        <location evidence="1">Secreted</location>
    </subcellularLocation>
</comment>
<feature type="region of interest" description="Disordered" evidence="4">
    <location>
        <begin position="1348"/>
        <end position="1371"/>
    </location>
</feature>
<dbReference type="Proteomes" id="UP000022141">
    <property type="component" value="Unassembled WGS sequence"/>
</dbReference>
<feature type="domain" description="SD-repeat containing protein B" evidence="5">
    <location>
        <begin position="848"/>
        <end position="961"/>
    </location>
</feature>
<accession>A0A011PQN1</accession>
<evidence type="ECO:0000313" key="8">
    <source>
        <dbReference type="EMBL" id="EXI89741.1"/>
    </source>
</evidence>
<feature type="domain" description="DUF7507" evidence="7">
    <location>
        <begin position="1129"/>
        <end position="1204"/>
    </location>
</feature>
<dbReference type="NCBIfam" id="TIGR01451">
    <property type="entry name" value="B_ant_repeat"/>
    <property type="match status" value="1"/>
</dbReference>
<dbReference type="GO" id="GO:0005576">
    <property type="term" value="C:extracellular region"/>
    <property type="evidence" value="ECO:0007669"/>
    <property type="project" value="UniProtKB-SubCell"/>
</dbReference>
<evidence type="ECO:0000256" key="2">
    <source>
        <dbReference type="ARBA" id="ARBA00022525"/>
    </source>
</evidence>
<sequence>MTNGPLSLFESLLPTSGAQEGVERQSDRFYSFHLYPVWGMPSYLNVNIANGGLLNGKYDAWCLDPEKGITRGTTYNDVSVYSSYGAIPSTVFSPALVNDVNMDGYLDTLQAINWIFNNITEPDNVVLESTPTPFGPSTNSYHYNIDDVSGDEIFTSGDVQWAIWKLLGVTASPSVMNALIDYDTSGATAEKIALLARTMGSEFVPVAGQDIGVILSPGGEVPSHQPTIIEVKTAGIGDTVFFDKNDNGLADAGEGIDNVKVTLWADTNGDGSVDTFVATAMTGDNPNTLDVVETGYYFFGPLLAGPTYNSTGGPGAGIVYRVMVDTSTLPQVGVGWANTVDPDGGIGGNDSMSTETLTPGEVNLLQDFGYRALDYGDNPDSYGTTFAANGARHVLSVGQTAATPALYLGALVDTESDGQPTLDADGDNSNNLNDEDGIQFLTPIQAGQTTQVKVTVVEADGVHGLLNAWIDFNGDGAFGAGEQVFTDYAVSNGMQTLSFTAPTDAVVGDTYARFRLSTDAGLAPTGLASNGEVEDYKVAVERLGSIGDHVWLDCNNNGIQDAGEGGVSGVTVRLLKGGQEVATATTNNSGNYLFSNLGAGSYAIQVDKPVGYAFTAQDAGGNTSTSDGKDSDVNATGRTAPIILGAGENNLTVDAGLIGDPVCVRYDFSGSSSTSGAYGNSRTYELSGVSVTATAWSRVQNNTDTWAAAYLGAYGGGLGVTDTSESGSGNSHTVDNVGGRDNYVVFQFSQDVIVDNAYLGYVVCDSDISVWIGSSATPVTTVNDAFLASMTHYEENWTTSRYARWADFNDGKVSGNVLIIAANISDSTPEDQFKIEKLDICTAAPCKASIGDRVWLDSNGNGLQDDNEAGVAGVTVKLLNRTGGEIGSTLTDSDGNYLFSNLTSGDYAIEVVKPVGYRFTTQDAGNNTHDATDSDVNPTTGKSALTSLSPGEVDLSWDAGLVAMAPGIDIEKYVRGEYMVDGGGGGEGLTPGFWKTHSSYGPAPLAGWPETGYSPNDSYEAIFGVDVPGTPTLLDALNMNGGGVYALMRHSTAALLNAANGYVDYAYSKAEVIAMTKAAVNSSTYESTKDLFATQNELGADLSTPAGAGTLVITPDYDADDPTGPLIPVGGKAVFTYVVTNTGEVALSDVQVTDDHIQGLTFVGGDINGDHKLDINETWTYTATEMVTWSGLHENTGTVVGVYAGTGATVSDSDKAYYTTSLLTASLGDRVWLDNNANGVQDSGEVGIGGVAVELLDGSGNVQATQNTDADGNYLFTNLAPGNYAIHVLAPQGYTITAKDQGGDDAIDSDIDPLTGKSISTMLTAGKEDLSWDAGLVVLRPGIDIEKTTNGASNSNPVAPDYDNEDSANGAGVPLLTPGSVVNWTYQVTNTGNTTFAKSEIAIVDDNGTPANTADDLSVANGKITYLSGDVGNDSLLSPGEVWLYKASGIVQNLTALGAPRTFDFSGNSALDGPDGNIREFSSGAVSVKASAFARDKASGEWSTAWLGSYGGGLGVTDSSEGSGGSNMHTVDNVGRDNYVLFEFNQSVIVDSAYLGYVVNDSDITVWIGTSSNAFNSHLTLSDAVLNGLGFTEVNLTDLTSARTADINAGNLAGNVLVLAAWTGDSTPEDRFKIEKLTFQQPTAGGVYENKATVSAPGAPGDFDLSHYKNPALASIGDRVWCDTNGNGLQDTGEAGVAGVTVKLFNSAGTFLQDTTTDGRGNYSFTNLVLGKYELQFVKPTAFGGFTVANEGGNDALDSDVGSSGKTGLITLVAGENNGWDAGLTPPRVNVTYDFSGNSATDGSNGNVRSYTVDGITVNARAVSSSSFDRDGQPTNWETAWLGAYSGGHGVTDRSEGDGRSSNTHTVDNVGRINYVIYEFSEKVVVDKAFLGYVIGDSDLTAWIGSLDGPVNLSNPLAGLTKEVNDTSSTSARWADINSAQAEGNVLVVAARLPDSTRGSVGDNTPDYFKIEKLVVSAASKTVTPIAIDLDGNGIQTTSLADAQGQFDLFGNGSAVKSGWLSAGDAFLAFDADGNGRIDDISELFGGSKQGDGFARLAAFDSNGDGLVDAADDGYVNLSVWRDANGNHQTDPGELISLADAGVVSVNVAYHEDAFWDVNGNLHLEQSSATLANGNVVDMTDIYFSVAANDGAAVAEAPVSDPGWLFA</sequence>
<dbReference type="InterPro" id="IPR045474">
    <property type="entry name" value="GEVED"/>
</dbReference>
<dbReference type="SUPFAM" id="SSF117074">
    <property type="entry name" value="Hypothetical protein PA1324"/>
    <property type="match status" value="5"/>
</dbReference>
<dbReference type="Pfam" id="PF17210">
    <property type="entry name" value="SdrD_B"/>
    <property type="match status" value="4"/>
</dbReference>
<evidence type="ECO:0000259" key="6">
    <source>
        <dbReference type="Pfam" id="PF20009"/>
    </source>
</evidence>
<proteinExistence type="predicted"/>